<sequence length="262" mass="29124">METIQTTEETQISLENLTVQESTPLQHTVTIEVDSVDPVGLDKPQGGAGAIAVSACSDDDTGSHGSGIKLGLFGSGEAGAEEDDFEEDDDLEKEYLHADDVELLEYQRQRSTPKIVIQEFEGEDQRSAEFKEAQEKQKRELFSQFYEQHLRHKYENAPTYTLEDVAQHNTELDCWTVVDGRVYNIAPFVHQHPGGRKILQAAGIDGSEIFKKYHTGIKIEETMLALLFEGVLVEKKSDALEATQSLPQGGAGEAKPEEQKQE</sequence>
<dbReference type="InterPro" id="IPR036400">
    <property type="entry name" value="Cyt_B5-like_heme/steroid_sf"/>
</dbReference>
<evidence type="ECO:0000259" key="5">
    <source>
        <dbReference type="PROSITE" id="PS50255"/>
    </source>
</evidence>
<dbReference type="SUPFAM" id="SSF55856">
    <property type="entry name" value="Cytochrome b5-like heme/steroid binding domain"/>
    <property type="match status" value="1"/>
</dbReference>
<evidence type="ECO:0000256" key="2">
    <source>
        <dbReference type="ARBA" id="ARBA00022723"/>
    </source>
</evidence>
<dbReference type="GO" id="GO:0020037">
    <property type="term" value="F:heme binding"/>
    <property type="evidence" value="ECO:0007669"/>
    <property type="project" value="TreeGrafter"/>
</dbReference>
<dbReference type="OrthoDB" id="311396at2759"/>
<dbReference type="PANTHER" id="PTHR46237">
    <property type="entry name" value="CYTOCHROME B5 REDUCTASE 4 FAMILY MEMBER"/>
    <property type="match status" value="1"/>
</dbReference>
<feature type="region of interest" description="Disordered" evidence="4">
    <location>
        <begin position="243"/>
        <end position="262"/>
    </location>
</feature>
<dbReference type="Proteomes" id="UP000785679">
    <property type="component" value="Unassembled WGS sequence"/>
</dbReference>
<dbReference type="PANTHER" id="PTHR46237:SF1">
    <property type="entry name" value="CYTOCHROME B5 REDUCTASE 4"/>
    <property type="match status" value="1"/>
</dbReference>
<evidence type="ECO:0000256" key="3">
    <source>
        <dbReference type="ARBA" id="ARBA00023004"/>
    </source>
</evidence>
<protein>
    <recommendedName>
        <fullName evidence="5">Cytochrome b5 heme-binding domain-containing protein</fullName>
    </recommendedName>
</protein>
<keyword evidence="7" id="KW-1185">Reference proteome</keyword>
<organism evidence="6 7">
    <name type="scientific">Halteria grandinella</name>
    <dbReference type="NCBI Taxonomy" id="5974"/>
    <lineage>
        <taxon>Eukaryota</taxon>
        <taxon>Sar</taxon>
        <taxon>Alveolata</taxon>
        <taxon>Ciliophora</taxon>
        <taxon>Intramacronucleata</taxon>
        <taxon>Spirotrichea</taxon>
        <taxon>Stichotrichia</taxon>
        <taxon>Sporadotrichida</taxon>
        <taxon>Halteriidae</taxon>
        <taxon>Halteria</taxon>
    </lineage>
</organism>
<dbReference type="InterPro" id="IPR051872">
    <property type="entry name" value="Cytochrome_b5/Flavoprotein_Rdt"/>
</dbReference>
<dbReference type="GO" id="GO:0005737">
    <property type="term" value="C:cytoplasm"/>
    <property type="evidence" value="ECO:0007669"/>
    <property type="project" value="TreeGrafter"/>
</dbReference>
<reference evidence="6" key="1">
    <citation type="submission" date="2019-06" db="EMBL/GenBank/DDBJ databases">
        <authorList>
            <person name="Zheng W."/>
        </authorList>
    </citation>
    <scope>NUCLEOTIDE SEQUENCE</scope>
    <source>
        <strain evidence="6">QDHG01</strain>
    </source>
</reference>
<gene>
    <name evidence="6" type="ORF">FGO68_gene1678</name>
</gene>
<evidence type="ECO:0000313" key="6">
    <source>
        <dbReference type="EMBL" id="TNV76805.1"/>
    </source>
</evidence>
<dbReference type="AlphaFoldDB" id="A0A8J8SZX7"/>
<proteinExistence type="predicted"/>
<evidence type="ECO:0000313" key="7">
    <source>
        <dbReference type="Proteomes" id="UP000785679"/>
    </source>
</evidence>
<accession>A0A8J8SZX7</accession>
<feature type="domain" description="Cytochrome b5 heme-binding" evidence="5">
    <location>
        <begin position="157"/>
        <end position="215"/>
    </location>
</feature>
<name>A0A8J8SZX7_HALGN</name>
<dbReference type="EMBL" id="RRYP01012927">
    <property type="protein sequence ID" value="TNV76805.1"/>
    <property type="molecule type" value="Genomic_DNA"/>
</dbReference>
<evidence type="ECO:0000256" key="1">
    <source>
        <dbReference type="ARBA" id="ARBA00022617"/>
    </source>
</evidence>
<comment type="caution">
    <text evidence="6">The sequence shown here is derived from an EMBL/GenBank/DDBJ whole genome shotgun (WGS) entry which is preliminary data.</text>
</comment>
<dbReference type="Pfam" id="PF00173">
    <property type="entry name" value="Cyt-b5"/>
    <property type="match status" value="1"/>
</dbReference>
<dbReference type="GO" id="GO:0004128">
    <property type="term" value="F:cytochrome-b5 reductase activity, acting on NAD(P)H"/>
    <property type="evidence" value="ECO:0007669"/>
    <property type="project" value="TreeGrafter"/>
</dbReference>
<dbReference type="InterPro" id="IPR001199">
    <property type="entry name" value="Cyt_B5-like_heme/steroid-bd"/>
</dbReference>
<evidence type="ECO:0000256" key="4">
    <source>
        <dbReference type="SAM" id="MobiDB-lite"/>
    </source>
</evidence>
<dbReference type="GO" id="GO:0046872">
    <property type="term" value="F:metal ion binding"/>
    <property type="evidence" value="ECO:0007669"/>
    <property type="project" value="UniProtKB-KW"/>
</dbReference>
<keyword evidence="1" id="KW-0349">Heme</keyword>
<dbReference type="PROSITE" id="PS50255">
    <property type="entry name" value="CYTOCHROME_B5_2"/>
    <property type="match status" value="1"/>
</dbReference>
<keyword evidence="3" id="KW-0408">Iron</keyword>
<keyword evidence="2" id="KW-0479">Metal-binding</keyword>
<dbReference type="SMART" id="SM01117">
    <property type="entry name" value="Cyt-b5"/>
    <property type="match status" value="1"/>
</dbReference>
<dbReference type="Gene3D" id="3.10.120.10">
    <property type="entry name" value="Cytochrome b5-like heme/steroid binding domain"/>
    <property type="match status" value="1"/>
</dbReference>